<sequence length="812" mass="88487">MPFSPLSLRFNKARNTMHPIHQELLDEKKELSKGGGMFALERSATGGKESMAILCILSSSSPTSIVLNLFDDINVVSCKVKSNWEAERDECMPDDVIIANVGYVSLRLTFAFSSSFCPLPISPISARADLASPFCLQIRHTGHPRNVLGLPARAEPRAVRTARKPYPPSSAFGIGAKHLAPSLRVPRTSCHHTLLTSTPYNATQPVPVPAASPLLLEHPSCTRPAFTPYHPPVPFAASVAAPTIVTTTPGPVPLALLTDRSWAGPGPSSCTTSSITMYAISLSLGRATHSVLNDYYPILGRLSSVLDEPLSAATTAGMKVIQFFAWGILFLRLQEERDGVHPLPAAHNAVAMGMPVLASVIAFVIYSSTGHALKPGVISYSLTLFTLLSAIADAANATSLLYSIFEAELLTETIIVHTTLDAVMEVSKSSTTCLRWDPRLIWNPRLLQAVRSKSGPEAKLARYRENICFGQREVTRVALEVGTQGRQAKVEGVQRPWADLTQNVNVRNVLGIWQEITCVLLFSQAVSEHNGMGALTEQGPRAGSSWMLEGQRREESAHRAGRRWSCIHFGIVERAHLTDVKDRMRNCRQQETPPLTLTIPRLILPLKVPLPPTQHQHHHHPRGLASTSASASCAPAGPCLTPAAAVALPTSARPPPRLPSQSLPATYNIRNCKREIEGGHHTGRSHPIPIFIFAQASAKPLRSPSLMPSPPQVLGIQHPRHHHHQRLRPLENETPSRRLYGQCYDDKYTFMGLMDLYGVSLVSIHLLGKPAEADLKHPFKTAGMFNAAPTEPATDAASITEAEKRVGAKKEY</sequence>
<dbReference type="EMBL" id="JAACJP010000080">
    <property type="protein sequence ID" value="KAF5366620.1"/>
    <property type="molecule type" value="Genomic_DNA"/>
</dbReference>
<comment type="caution">
    <text evidence="2">The sequence shown here is derived from an EMBL/GenBank/DDBJ whole genome shotgun (WGS) entry which is preliminary data.</text>
</comment>
<feature type="compositionally biased region" description="Basic and acidic residues" evidence="1">
    <location>
        <begin position="801"/>
        <end position="812"/>
    </location>
</feature>
<protein>
    <submittedName>
        <fullName evidence="2">Uncharacterized protein</fullName>
    </submittedName>
</protein>
<evidence type="ECO:0000313" key="3">
    <source>
        <dbReference type="EMBL" id="KAF5366620.1"/>
    </source>
</evidence>
<keyword evidence="4" id="KW-1185">Reference proteome</keyword>
<evidence type="ECO:0000313" key="4">
    <source>
        <dbReference type="Proteomes" id="UP000565441"/>
    </source>
</evidence>
<feature type="region of interest" description="Disordered" evidence="1">
    <location>
        <begin position="610"/>
        <end position="629"/>
    </location>
</feature>
<accession>A0A8H5GK83</accession>
<dbReference type="InterPro" id="IPR012098">
    <property type="entry name" value="SND3_fun"/>
</dbReference>
<gene>
    <name evidence="3" type="ORF">D9615_010687</name>
    <name evidence="2" type="ORF">D9615_010688</name>
</gene>
<feature type="region of interest" description="Disordered" evidence="1">
    <location>
        <begin position="791"/>
        <end position="812"/>
    </location>
</feature>
<dbReference type="GO" id="GO:0005783">
    <property type="term" value="C:endoplasmic reticulum"/>
    <property type="evidence" value="ECO:0007669"/>
    <property type="project" value="InterPro"/>
</dbReference>
<reference evidence="2 4" key="1">
    <citation type="journal article" date="2020" name="ISME J.">
        <title>Uncovering the hidden diversity of litter-decomposition mechanisms in mushroom-forming fungi.</title>
        <authorList>
            <person name="Floudas D."/>
            <person name="Bentzer J."/>
            <person name="Ahren D."/>
            <person name="Johansson T."/>
            <person name="Persson P."/>
            <person name="Tunlid A."/>
        </authorList>
    </citation>
    <scope>NUCLEOTIDE SEQUENCE [LARGE SCALE GENOMIC DNA]</scope>
    <source>
        <strain evidence="2 4">CBS 661.87</strain>
    </source>
</reference>
<dbReference type="EMBL" id="JAACJP010000080">
    <property type="protein sequence ID" value="KAF5366619.1"/>
    <property type="molecule type" value="Genomic_DNA"/>
</dbReference>
<name>A0A8H5GK83_9AGAR</name>
<evidence type="ECO:0000256" key="1">
    <source>
        <dbReference type="SAM" id="MobiDB-lite"/>
    </source>
</evidence>
<evidence type="ECO:0000313" key="2">
    <source>
        <dbReference type="EMBL" id="KAF5366619.1"/>
    </source>
</evidence>
<dbReference type="AlphaFoldDB" id="A0A8H5GK83"/>
<dbReference type="GO" id="GO:0045047">
    <property type="term" value="P:protein targeting to ER"/>
    <property type="evidence" value="ECO:0007669"/>
    <property type="project" value="InterPro"/>
</dbReference>
<organism evidence="2 4">
    <name type="scientific">Tricholomella constricta</name>
    <dbReference type="NCBI Taxonomy" id="117010"/>
    <lineage>
        <taxon>Eukaryota</taxon>
        <taxon>Fungi</taxon>
        <taxon>Dikarya</taxon>
        <taxon>Basidiomycota</taxon>
        <taxon>Agaricomycotina</taxon>
        <taxon>Agaricomycetes</taxon>
        <taxon>Agaricomycetidae</taxon>
        <taxon>Agaricales</taxon>
        <taxon>Tricholomatineae</taxon>
        <taxon>Lyophyllaceae</taxon>
        <taxon>Tricholomella</taxon>
    </lineage>
</organism>
<dbReference type="Pfam" id="PF10032">
    <property type="entry name" value="Pho88"/>
    <property type="match status" value="1"/>
</dbReference>
<dbReference type="Proteomes" id="UP000565441">
    <property type="component" value="Unassembled WGS sequence"/>
</dbReference>
<proteinExistence type="predicted"/>